<dbReference type="Gene3D" id="1.25.40.10">
    <property type="entry name" value="Tetratricopeptide repeat domain"/>
    <property type="match status" value="1"/>
</dbReference>
<dbReference type="PANTHER" id="PTHR42852">
    <property type="entry name" value="THIOL:DISULFIDE INTERCHANGE PROTEIN DSBE"/>
    <property type="match status" value="1"/>
</dbReference>
<evidence type="ECO:0000313" key="3">
    <source>
        <dbReference type="Proteomes" id="UP000567293"/>
    </source>
</evidence>
<evidence type="ECO:0000313" key="2">
    <source>
        <dbReference type="EMBL" id="MBA0084598.1"/>
    </source>
</evidence>
<comment type="caution">
    <text evidence="2">The sequence shown here is derived from an EMBL/GenBank/DDBJ whole genome shotgun (WGS) entry which is preliminary data.</text>
</comment>
<organism evidence="2 3">
    <name type="scientific">Candidatus Acidiferrum panamense</name>
    <dbReference type="NCBI Taxonomy" id="2741543"/>
    <lineage>
        <taxon>Bacteria</taxon>
        <taxon>Pseudomonadati</taxon>
        <taxon>Acidobacteriota</taxon>
        <taxon>Terriglobia</taxon>
        <taxon>Candidatus Acidiferrales</taxon>
        <taxon>Candidatus Acidiferrum</taxon>
    </lineage>
</organism>
<dbReference type="Proteomes" id="UP000567293">
    <property type="component" value="Unassembled WGS sequence"/>
</dbReference>
<dbReference type="AlphaFoldDB" id="A0A7V8SW71"/>
<evidence type="ECO:0000259" key="1">
    <source>
        <dbReference type="Pfam" id="PF00578"/>
    </source>
</evidence>
<proteinExistence type="predicted"/>
<dbReference type="GO" id="GO:0016209">
    <property type="term" value="F:antioxidant activity"/>
    <property type="evidence" value="ECO:0007669"/>
    <property type="project" value="InterPro"/>
</dbReference>
<dbReference type="GO" id="GO:0016491">
    <property type="term" value="F:oxidoreductase activity"/>
    <property type="evidence" value="ECO:0007669"/>
    <property type="project" value="InterPro"/>
</dbReference>
<dbReference type="SUPFAM" id="SSF52833">
    <property type="entry name" value="Thioredoxin-like"/>
    <property type="match status" value="1"/>
</dbReference>
<gene>
    <name evidence="2" type="ORF">HRJ53_06365</name>
</gene>
<dbReference type="PANTHER" id="PTHR42852:SF13">
    <property type="entry name" value="PROTEIN DIPZ"/>
    <property type="match status" value="1"/>
</dbReference>
<name>A0A7V8SW71_9BACT</name>
<dbReference type="EMBL" id="JACDQQ010000634">
    <property type="protein sequence ID" value="MBA0084598.1"/>
    <property type="molecule type" value="Genomic_DNA"/>
</dbReference>
<dbReference type="InterPro" id="IPR011990">
    <property type="entry name" value="TPR-like_helical_dom_sf"/>
</dbReference>
<dbReference type="Gene3D" id="3.40.30.10">
    <property type="entry name" value="Glutaredoxin"/>
    <property type="match status" value="1"/>
</dbReference>
<dbReference type="InterPro" id="IPR000866">
    <property type="entry name" value="AhpC/TSA"/>
</dbReference>
<feature type="non-terminal residue" evidence="2">
    <location>
        <position position="206"/>
    </location>
</feature>
<accession>A0A7V8SW71</accession>
<dbReference type="InterPro" id="IPR050553">
    <property type="entry name" value="Thioredoxin_ResA/DsbE_sf"/>
</dbReference>
<feature type="domain" description="Alkyl hydroperoxide reductase subunit C/ Thiol specific antioxidant" evidence="1">
    <location>
        <begin position="162"/>
        <end position="204"/>
    </location>
</feature>
<dbReference type="Pfam" id="PF00578">
    <property type="entry name" value="AhpC-TSA"/>
    <property type="match status" value="1"/>
</dbReference>
<reference evidence="2" key="1">
    <citation type="submission" date="2020-06" db="EMBL/GenBank/DDBJ databases">
        <title>Legume-microbial interactions unlock mineral nutrients during tropical forest succession.</title>
        <authorList>
            <person name="Epihov D.Z."/>
        </authorList>
    </citation>
    <scope>NUCLEOTIDE SEQUENCE [LARGE SCALE GENOMIC DNA]</scope>
    <source>
        <strain evidence="2">Pan2503</strain>
    </source>
</reference>
<protein>
    <submittedName>
        <fullName evidence="2">TlpA family protein disulfide reductase</fullName>
    </submittedName>
</protein>
<sequence length="206" mass="21930">MRSIAAVLALVFGPACVWGQLADGVRVLVEQNDLATAERAVRAVRAKGGATPEVAAAISWLGRGALAARQLDRAEAYATEARNLALPMLGVRPIDADPWLATAVGASIEVHAGVLAARGEIPEALAYLRQQLKTWTGTSLTERISKNINLLNLEGKPAPALEGVSLSALRGRPVLLFFWAHWCPDCKADVPVIAAVQRRFAAQRLA</sequence>
<dbReference type="CDD" id="cd02966">
    <property type="entry name" value="TlpA_like_family"/>
    <property type="match status" value="1"/>
</dbReference>
<dbReference type="InterPro" id="IPR036249">
    <property type="entry name" value="Thioredoxin-like_sf"/>
</dbReference>
<keyword evidence="3" id="KW-1185">Reference proteome</keyword>